<reference evidence="2" key="1">
    <citation type="submission" date="2019-02" db="EMBL/GenBank/DDBJ databases">
        <authorList>
            <person name="Gruber-Vodicka R. H."/>
            <person name="Seah K. B. B."/>
        </authorList>
    </citation>
    <scope>NUCLEOTIDE SEQUENCE</scope>
    <source>
        <strain evidence="3">BECK_M6</strain>
        <strain evidence="2">BECK_M7</strain>
    </source>
</reference>
<sequence length="265" mass="29081">MADISSLLDLMERLRDPRDGCPWDRMQTFASLASYTVEEAYEVADAISRDDMADLASELGDLLFHIVFHAQIAREAGLFDFEAVVSGIVGKMTRRHPHVFAGEQAGDIAALTTAWEAQKAAERKGSETSLMDQVTKGLPAMRRAVKLQKKAAQVKLDEAGALSVMARLREDMRELESEAGAGGERSTAGGDRDTRIRIGNLLFACVRLARHLDVDPDEALREANAGFEYRFRAVEKALLSQGKAILTASPEELDTLWKEVGSEEG</sequence>
<dbReference type="CDD" id="cd11528">
    <property type="entry name" value="NTP-PPase_MazG_Nterm"/>
    <property type="match status" value="1"/>
</dbReference>
<dbReference type="GO" id="GO:0046081">
    <property type="term" value="P:dUTP catabolic process"/>
    <property type="evidence" value="ECO:0007669"/>
    <property type="project" value="TreeGrafter"/>
</dbReference>
<evidence type="ECO:0000259" key="1">
    <source>
        <dbReference type="Pfam" id="PF03819"/>
    </source>
</evidence>
<name>A0A450UA03_9GAMM</name>
<dbReference type="AlphaFoldDB" id="A0A450UA03"/>
<evidence type="ECO:0000313" key="3">
    <source>
        <dbReference type="EMBL" id="VFK01356.1"/>
    </source>
</evidence>
<dbReference type="InterPro" id="IPR048015">
    <property type="entry name" value="NTP-PPase_MazG-like_N"/>
</dbReference>
<feature type="domain" description="NTP pyrophosphohydrolase MazG-like" evidence="1">
    <location>
        <begin position="27"/>
        <end position="100"/>
    </location>
</feature>
<dbReference type="GO" id="GO:0046047">
    <property type="term" value="P:TTP catabolic process"/>
    <property type="evidence" value="ECO:0007669"/>
    <property type="project" value="TreeGrafter"/>
</dbReference>
<dbReference type="NCBIfam" id="TIGR00444">
    <property type="entry name" value="mazG"/>
    <property type="match status" value="1"/>
</dbReference>
<dbReference type="GO" id="GO:0047429">
    <property type="term" value="F:nucleoside triphosphate diphosphatase activity"/>
    <property type="evidence" value="ECO:0007669"/>
    <property type="project" value="InterPro"/>
</dbReference>
<dbReference type="PANTHER" id="PTHR30522:SF0">
    <property type="entry name" value="NUCLEOSIDE TRIPHOSPHATE PYROPHOSPHOHYDROLASE"/>
    <property type="match status" value="1"/>
</dbReference>
<dbReference type="GO" id="GO:0046052">
    <property type="term" value="P:UTP catabolic process"/>
    <property type="evidence" value="ECO:0007669"/>
    <property type="project" value="TreeGrafter"/>
</dbReference>
<dbReference type="InterPro" id="IPR048011">
    <property type="entry name" value="NTP-PPase_MazG-like_C"/>
</dbReference>
<dbReference type="PANTHER" id="PTHR30522">
    <property type="entry name" value="NUCLEOSIDE TRIPHOSPHATE PYROPHOSPHOHYDROLASE"/>
    <property type="match status" value="1"/>
</dbReference>
<dbReference type="CDD" id="cd11529">
    <property type="entry name" value="NTP-PPase_MazG_Cterm"/>
    <property type="match status" value="1"/>
</dbReference>
<dbReference type="Gene3D" id="1.10.287.1080">
    <property type="entry name" value="MazG-like"/>
    <property type="match status" value="2"/>
</dbReference>
<accession>A0A450UA03</accession>
<dbReference type="EMBL" id="CAADFH010000143">
    <property type="protein sequence ID" value="VFK01356.1"/>
    <property type="molecule type" value="Genomic_DNA"/>
</dbReference>
<dbReference type="EMBL" id="CAADFF010000013">
    <property type="protein sequence ID" value="VFJ88932.1"/>
    <property type="molecule type" value="Genomic_DNA"/>
</dbReference>
<dbReference type="FunFam" id="1.10.287.1080:FF:000001">
    <property type="entry name" value="Nucleoside triphosphate pyrophosphohydrolase"/>
    <property type="match status" value="1"/>
</dbReference>
<dbReference type="GO" id="GO:0046076">
    <property type="term" value="P:dTTP catabolic process"/>
    <property type="evidence" value="ECO:0007669"/>
    <property type="project" value="TreeGrafter"/>
</dbReference>
<organism evidence="2">
    <name type="scientific">Candidatus Kentrum sp. LFY</name>
    <dbReference type="NCBI Taxonomy" id="2126342"/>
    <lineage>
        <taxon>Bacteria</taxon>
        <taxon>Pseudomonadati</taxon>
        <taxon>Pseudomonadota</taxon>
        <taxon>Gammaproteobacteria</taxon>
        <taxon>Candidatus Kentrum</taxon>
    </lineage>
</organism>
<protein>
    <submittedName>
        <fullName evidence="2">ATP diphosphatase</fullName>
    </submittedName>
</protein>
<dbReference type="GO" id="GO:0006950">
    <property type="term" value="P:response to stress"/>
    <property type="evidence" value="ECO:0007669"/>
    <property type="project" value="UniProtKB-ARBA"/>
</dbReference>
<dbReference type="GO" id="GO:0006203">
    <property type="term" value="P:dGTP catabolic process"/>
    <property type="evidence" value="ECO:0007669"/>
    <property type="project" value="TreeGrafter"/>
</dbReference>
<evidence type="ECO:0000313" key="2">
    <source>
        <dbReference type="EMBL" id="VFJ88932.1"/>
    </source>
</evidence>
<dbReference type="InterPro" id="IPR004518">
    <property type="entry name" value="MazG-like_dom"/>
</dbReference>
<proteinExistence type="predicted"/>
<dbReference type="GO" id="GO:0046061">
    <property type="term" value="P:dATP catabolic process"/>
    <property type="evidence" value="ECO:0007669"/>
    <property type="project" value="TreeGrafter"/>
</dbReference>
<gene>
    <name evidence="3" type="ORF">BECKLFY1418A_GA0070994_11436</name>
    <name evidence="2" type="ORF">BECKLFY1418B_GA0070995_10139</name>
</gene>
<dbReference type="InterPro" id="IPR011551">
    <property type="entry name" value="NTP_PyrPHydrolase_MazG"/>
</dbReference>
<dbReference type="NCBIfam" id="NF007113">
    <property type="entry name" value="PRK09562.1"/>
    <property type="match status" value="1"/>
</dbReference>
<dbReference type="Pfam" id="PF03819">
    <property type="entry name" value="MazG"/>
    <property type="match status" value="1"/>
</dbReference>
<dbReference type="SUPFAM" id="SSF101386">
    <property type="entry name" value="all-alpha NTP pyrophosphatases"/>
    <property type="match status" value="2"/>
</dbReference>